<comment type="caution">
    <text evidence="7">The sequence shown here is derived from an EMBL/GenBank/DDBJ whole genome shotgun (WGS) entry which is preliminary data.</text>
</comment>
<keyword evidence="3" id="KW-0238">DNA-binding</keyword>
<feature type="compositionally biased region" description="Basic residues" evidence="4">
    <location>
        <begin position="20"/>
        <end position="29"/>
    </location>
</feature>
<feature type="region of interest" description="Disordered" evidence="4">
    <location>
        <begin position="159"/>
        <end position="179"/>
    </location>
</feature>
<dbReference type="InterPro" id="IPR007889">
    <property type="entry name" value="HTH_Psq"/>
</dbReference>
<gene>
    <name evidence="7" type="ORF">SK128_008582</name>
</gene>
<dbReference type="GO" id="GO:0006357">
    <property type="term" value="P:regulation of transcription by RNA polymerase II"/>
    <property type="evidence" value="ECO:0007669"/>
    <property type="project" value="TreeGrafter"/>
</dbReference>
<dbReference type="InterPro" id="IPR009057">
    <property type="entry name" value="Homeodomain-like_sf"/>
</dbReference>
<accession>A0AAN9A302</accession>
<keyword evidence="2 3" id="KW-0539">Nucleus</keyword>
<dbReference type="Proteomes" id="UP001381693">
    <property type="component" value="Unassembled WGS sequence"/>
</dbReference>
<feature type="compositionally biased region" description="Polar residues" evidence="4">
    <location>
        <begin position="745"/>
        <end position="770"/>
    </location>
</feature>
<feature type="region of interest" description="Disordered" evidence="4">
    <location>
        <begin position="459"/>
        <end position="556"/>
    </location>
</feature>
<feature type="region of interest" description="Disordered" evidence="4">
    <location>
        <begin position="1"/>
        <end position="80"/>
    </location>
</feature>
<dbReference type="Gene3D" id="1.10.10.60">
    <property type="entry name" value="Homeodomain-like"/>
    <property type="match status" value="1"/>
</dbReference>
<dbReference type="InterPro" id="IPR011333">
    <property type="entry name" value="SKP1/BTB/POZ_sf"/>
</dbReference>
<dbReference type="GO" id="GO:0005634">
    <property type="term" value="C:nucleus"/>
    <property type="evidence" value="ECO:0007669"/>
    <property type="project" value="UniProtKB-SubCell"/>
</dbReference>
<dbReference type="CDD" id="cd18315">
    <property type="entry name" value="BTB_POZ_BAB-like"/>
    <property type="match status" value="1"/>
</dbReference>
<proteinExistence type="predicted"/>
<dbReference type="PANTHER" id="PTHR23110:SF109">
    <property type="entry name" value="FI07618P-RELATED"/>
    <property type="match status" value="1"/>
</dbReference>
<dbReference type="SUPFAM" id="SSF46689">
    <property type="entry name" value="Homeodomain-like"/>
    <property type="match status" value="1"/>
</dbReference>
<dbReference type="InterPro" id="IPR051095">
    <property type="entry name" value="Dros_DevTransReg"/>
</dbReference>
<dbReference type="Gene3D" id="3.30.710.10">
    <property type="entry name" value="Potassium Channel Kv1.1, Chain A"/>
    <property type="match status" value="1"/>
</dbReference>
<feature type="compositionally biased region" description="Basic and acidic residues" evidence="4">
    <location>
        <begin position="10"/>
        <end position="19"/>
    </location>
</feature>
<evidence type="ECO:0000259" key="6">
    <source>
        <dbReference type="PROSITE" id="PS50960"/>
    </source>
</evidence>
<dbReference type="SMART" id="SM00225">
    <property type="entry name" value="BTB"/>
    <property type="match status" value="1"/>
</dbReference>
<feature type="compositionally biased region" description="Basic and acidic residues" evidence="4">
    <location>
        <begin position="57"/>
        <end position="76"/>
    </location>
</feature>
<evidence type="ECO:0000256" key="4">
    <source>
        <dbReference type="SAM" id="MobiDB-lite"/>
    </source>
</evidence>
<feature type="domain" description="HTH psq-type" evidence="6">
    <location>
        <begin position="326"/>
        <end position="377"/>
    </location>
</feature>
<keyword evidence="8" id="KW-1185">Reference proteome</keyword>
<feature type="region of interest" description="Disordered" evidence="4">
    <location>
        <begin position="695"/>
        <end position="797"/>
    </location>
</feature>
<reference evidence="7 8" key="1">
    <citation type="submission" date="2023-11" db="EMBL/GenBank/DDBJ databases">
        <title>Halocaridina rubra genome assembly.</title>
        <authorList>
            <person name="Smith C."/>
        </authorList>
    </citation>
    <scope>NUCLEOTIDE SEQUENCE [LARGE SCALE GENOMIC DNA]</scope>
    <source>
        <strain evidence="7">EP-1</strain>
        <tissue evidence="7">Whole</tissue>
    </source>
</reference>
<dbReference type="Pfam" id="PF04218">
    <property type="entry name" value="CENP-B_N"/>
    <property type="match status" value="1"/>
</dbReference>
<dbReference type="AlphaFoldDB" id="A0AAN9A302"/>
<dbReference type="PROSITE" id="PS50960">
    <property type="entry name" value="HTH_PSQ"/>
    <property type="match status" value="1"/>
</dbReference>
<feature type="DNA-binding region" description="H-T-H motif" evidence="3">
    <location>
        <begin position="353"/>
        <end position="373"/>
    </location>
</feature>
<feature type="region of interest" description="Disordered" evidence="4">
    <location>
        <begin position="812"/>
        <end position="841"/>
    </location>
</feature>
<dbReference type="SUPFAM" id="SSF54695">
    <property type="entry name" value="POZ domain"/>
    <property type="match status" value="1"/>
</dbReference>
<feature type="compositionally biased region" description="Basic residues" evidence="4">
    <location>
        <begin position="780"/>
        <end position="790"/>
    </location>
</feature>
<feature type="compositionally biased region" description="Basic and acidic residues" evidence="4">
    <location>
        <begin position="159"/>
        <end position="173"/>
    </location>
</feature>
<evidence type="ECO:0000256" key="2">
    <source>
        <dbReference type="ARBA" id="ARBA00023242"/>
    </source>
</evidence>
<evidence type="ECO:0000256" key="3">
    <source>
        <dbReference type="PROSITE-ProRule" id="PRU00320"/>
    </source>
</evidence>
<organism evidence="7 8">
    <name type="scientific">Halocaridina rubra</name>
    <name type="common">Hawaiian red shrimp</name>
    <dbReference type="NCBI Taxonomy" id="373956"/>
    <lineage>
        <taxon>Eukaryota</taxon>
        <taxon>Metazoa</taxon>
        <taxon>Ecdysozoa</taxon>
        <taxon>Arthropoda</taxon>
        <taxon>Crustacea</taxon>
        <taxon>Multicrustacea</taxon>
        <taxon>Malacostraca</taxon>
        <taxon>Eumalacostraca</taxon>
        <taxon>Eucarida</taxon>
        <taxon>Decapoda</taxon>
        <taxon>Pleocyemata</taxon>
        <taxon>Caridea</taxon>
        <taxon>Atyoidea</taxon>
        <taxon>Atyidae</taxon>
        <taxon>Halocaridina</taxon>
    </lineage>
</organism>
<evidence type="ECO:0000313" key="7">
    <source>
        <dbReference type="EMBL" id="KAK7078681.1"/>
    </source>
</evidence>
<evidence type="ECO:0000313" key="8">
    <source>
        <dbReference type="Proteomes" id="UP001381693"/>
    </source>
</evidence>
<feature type="compositionally biased region" description="Polar residues" evidence="4">
    <location>
        <begin position="716"/>
        <end position="735"/>
    </location>
</feature>
<feature type="compositionally biased region" description="Polar residues" evidence="4">
    <location>
        <begin position="537"/>
        <end position="552"/>
    </location>
</feature>
<evidence type="ECO:0000256" key="1">
    <source>
        <dbReference type="ARBA" id="ARBA00004123"/>
    </source>
</evidence>
<evidence type="ECO:0000259" key="5">
    <source>
        <dbReference type="PROSITE" id="PS50097"/>
    </source>
</evidence>
<dbReference type="PROSITE" id="PS50097">
    <property type="entry name" value="BTB"/>
    <property type="match status" value="1"/>
</dbReference>
<dbReference type="PANTHER" id="PTHR23110">
    <property type="entry name" value="BTB DOMAIN TRANSCRIPTION FACTOR"/>
    <property type="match status" value="1"/>
</dbReference>
<feature type="domain" description="BTB" evidence="5">
    <location>
        <begin position="580"/>
        <end position="645"/>
    </location>
</feature>
<dbReference type="InterPro" id="IPR000210">
    <property type="entry name" value="BTB/POZ_dom"/>
</dbReference>
<name>A0AAN9A302_HALRR</name>
<comment type="subcellular location">
    <subcellularLocation>
        <location evidence="1 3">Nucleus</location>
    </subcellularLocation>
</comment>
<feature type="compositionally biased region" description="Polar residues" evidence="4">
    <location>
        <begin position="819"/>
        <end position="841"/>
    </location>
</feature>
<dbReference type="GO" id="GO:0003677">
    <property type="term" value="F:DNA binding"/>
    <property type="evidence" value="ECO:0007669"/>
    <property type="project" value="UniProtKB-UniRule"/>
</dbReference>
<dbReference type="Pfam" id="PF00651">
    <property type="entry name" value="BTB"/>
    <property type="match status" value="1"/>
</dbReference>
<dbReference type="EMBL" id="JAXCGZ010007710">
    <property type="protein sequence ID" value="KAK7078681.1"/>
    <property type="molecule type" value="Genomic_DNA"/>
</dbReference>
<sequence length="905" mass="98368">MSESGSNVAKEVKVSDQLEKKKKRRRRSEKNKSTVVEENDPVAEPAIQELKTDEDDLHVKNEEVPHPNGNNDRDNISEMPDTQVQLTITTDITPASLPNYPTSSKNEVPREVEVLCSDKDKSLPEANTEEHNVKTKQEIQYDKSTLKLSDASEELKKAVKSEGKLTKGEESKKSLLGADQKSLKPKTTLTTLAKMPTLTSGAVGGVRLLSGGVRGTNVPLLVSMGAGTPGIPLLPAGLPPGRYVILPGTSTTTKTTCATVHTTSGSMAPRLATGVTPPIATIATTPTTSAAALNVVTSSSAAVATLARSKSVVTPTIQIHPRAASTRERGRRKSYTTGEKLAMIEAVEAGQRKSTVADRFGVAPSTLACILAQRNKIRAEQDNLSRRRFRHLKYMQEDGRVITSSSKVMRSSVVPPTLQTLTPTSEQPFTHFLASLTAPSPNVFDSPPEEIIAVPDLMDRIDGGGEGGGGGNTSGENEMRGEEEPDEDQEGKMDEGLGTMLHNRTSAPDLDIRHETIQSTRHALRRQNPDALEEPSTPENSERPSTPCNPNQGLAGPYLLKKETHCSTVLDQLLRDDTYTDVTLTAEGLSLRAHRIVLCLSSPYFRQVLSREQSVQSVVLLRDVKFAELRNIINFIYTGEATVDAADLESFMRTAEMLEITSLCEGHKFISNRGLSHGSSVSGFTIGDFERLVGSKSSNKDISPPPNKTRRISVDGGTSSHCSSTETSGNPNPLTLMNEEPSYILPSTSQSIKEEISNTAPPETLSITETTDGENVKSRGDKRKKRKRRHSSESIGGFAAIAGVQKVSLEADEEDEVFSTESKSSQNQAGAESSKYMSNDVDNTASPGRCPYCPHVNQTYEGVSMMRHLLVTHPCKPAFPCSFCWRVFVKRANFKTHLQNCQDSY</sequence>
<feature type="compositionally biased region" description="Gly residues" evidence="4">
    <location>
        <begin position="464"/>
        <end position="473"/>
    </location>
</feature>
<protein>
    <submittedName>
        <fullName evidence="7">Uncharacterized protein</fullName>
    </submittedName>
</protein>